<name>A0A2M8DN89_9BACT</name>
<comment type="caution">
    <text evidence="2">The sequence shown here is derived from an EMBL/GenBank/DDBJ whole genome shotgun (WGS) entry which is preliminary data.</text>
</comment>
<dbReference type="Proteomes" id="UP000228875">
    <property type="component" value="Unassembled WGS sequence"/>
</dbReference>
<organism evidence="2 3">
    <name type="scientific">Candidatus Nealsonbacteria bacterium CG_4_9_14_0_8_um_filter_35_12</name>
    <dbReference type="NCBI Taxonomy" id="1974692"/>
    <lineage>
        <taxon>Bacteria</taxon>
        <taxon>Candidatus Nealsoniibacteriota</taxon>
    </lineage>
</organism>
<reference evidence="3" key="1">
    <citation type="submission" date="2017-09" db="EMBL/GenBank/DDBJ databases">
        <title>Depth-based differentiation of microbial function through sediment-hosted aquifers and enrichment of novel symbionts in the deep terrestrial subsurface.</title>
        <authorList>
            <person name="Probst A.J."/>
            <person name="Ladd B."/>
            <person name="Jarett J.K."/>
            <person name="Geller-Mcgrath D.E."/>
            <person name="Sieber C.M.K."/>
            <person name="Emerson J.B."/>
            <person name="Anantharaman K."/>
            <person name="Thomas B.C."/>
            <person name="Malmstrom R."/>
            <person name="Stieglmeier M."/>
            <person name="Klingl A."/>
            <person name="Woyke T."/>
            <person name="Ryan C.M."/>
            <person name="Banfield J.F."/>
        </authorList>
    </citation>
    <scope>NUCLEOTIDE SEQUENCE [LARGE SCALE GENOMIC DNA]</scope>
</reference>
<evidence type="ECO:0000256" key="1">
    <source>
        <dbReference type="SAM" id="MobiDB-lite"/>
    </source>
</evidence>
<feature type="compositionally biased region" description="Low complexity" evidence="1">
    <location>
        <begin position="530"/>
        <end position="543"/>
    </location>
</feature>
<accession>A0A2M8DN89</accession>
<dbReference type="AlphaFoldDB" id="A0A2M8DN89"/>
<evidence type="ECO:0008006" key="4">
    <source>
        <dbReference type="Google" id="ProtNLM"/>
    </source>
</evidence>
<dbReference type="EMBL" id="PFTB01000022">
    <property type="protein sequence ID" value="PJB99583.1"/>
    <property type="molecule type" value="Genomic_DNA"/>
</dbReference>
<evidence type="ECO:0000313" key="2">
    <source>
        <dbReference type="EMBL" id="PJB99583.1"/>
    </source>
</evidence>
<feature type="region of interest" description="Disordered" evidence="1">
    <location>
        <begin position="530"/>
        <end position="549"/>
    </location>
</feature>
<dbReference type="Gene3D" id="2.60.40.1170">
    <property type="entry name" value="Mu homology domain, subdomain B"/>
    <property type="match status" value="1"/>
</dbReference>
<gene>
    <name evidence="2" type="ORF">CO077_00935</name>
</gene>
<evidence type="ECO:0000313" key="3">
    <source>
        <dbReference type="Proteomes" id="UP000228875"/>
    </source>
</evidence>
<protein>
    <recommendedName>
        <fullName evidence="4">DUF11 domain-containing protein</fullName>
    </recommendedName>
</protein>
<proteinExistence type="predicted"/>
<sequence length="549" mass="62643">MKNKFLIFSIFLTLILGVAGFWYYQKNIYSKEILKLEILGPGEAKLAEEIEYTVKYKNNGNVRLEEAKLFFEYPKYSLTPENKSREEKPLDDIYPGQERTLSFKARLIGKEEEMKSAEATLRYRPKNLSAYYESETTFTTQIKDVPLTFEFDLPSKIESGKEIRLRLNYFSNVNYPLSDLGIKLNYPSDFEFLESTPKTLEKIEWDVGLLNLAEGGRIEVLGKIQGTAGQIKIFQADLGQWRDGEFVVLKTANKGVEIIKPLLYIIQEINGNPKYVANLGDLLDYEITFKNIGERILENMFLIMKLEGEIFDFDTLKTDVGRFSKDENKIIFDYTMVPELKKLLPMSEGKIEFWVKIKDEFENKNPEITNTVSLDGFEEIFSNKINSKIEISQKGYFSDEIFGNSGPLPPRVGETTTYTIMWQVKNWNNDLKNVKVKATLPPEVKLTGKIFPETEASKFAFDPESREIVWEIGDLSAGKGPSEPGPNIAFQIALIPTLEQRGKSPILIGEAKVSAEDLWTEATLERISNPVDTTLPDDPTITDEMGIVQ</sequence>